<evidence type="ECO:0000313" key="8">
    <source>
        <dbReference type="Proteomes" id="UP000318661"/>
    </source>
</evidence>
<organism evidence="6 7">
    <name type="scientific">Candidatus Segetimicrobium genomatis</name>
    <dbReference type="NCBI Taxonomy" id="2569760"/>
    <lineage>
        <taxon>Bacteria</taxon>
        <taxon>Bacillati</taxon>
        <taxon>Candidatus Sysuimicrobiota</taxon>
        <taxon>Candidatus Sysuimicrobiia</taxon>
        <taxon>Candidatus Sysuimicrobiales</taxon>
        <taxon>Candidatus Segetimicrobiaceae</taxon>
        <taxon>Candidatus Segetimicrobium</taxon>
    </lineage>
</organism>
<keyword evidence="3 6" id="KW-0067">ATP-binding</keyword>
<keyword evidence="1" id="KW-0813">Transport</keyword>
<comment type="caution">
    <text evidence="6">The sequence shown here is derived from an EMBL/GenBank/DDBJ whole genome shotgun (WGS) entry which is preliminary data.</text>
</comment>
<dbReference type="Proteomes" id="UP000315217">
    <property type="component" value="Unassembled WGS sequence"/>
</dbReference>
<dbReference type="SMART" id="SM00382">
    <property type="entry name" value="AAA"/>
    <property type="match status" value="1"/>
</dbReference>
<dbReference type="InterPro" id="IPR051120">
    <property type="entry name" value="ABC_AA/LPS_Transport"/>
</dbReference>
<dbReference type="GO" id="GO:0005524">
    <property type="term" value="F:ATP binding"/>
    <property type="evidence" value="ECO:0007669"/>
    <property type="project" value="UniProtKB-KW"/>
</dbReference>
<evidence type="ECO:0000313" key="5">
    <source>
        <dbReference type="EMBL" id="TMJ03817.1"/>
    </source>
</evidence>
<dbReference type="Pfam" id="PF00005">
    <property type="entry name" value="ABC_tran"/>
    <property type="match status" value="1"/>
</dbReference>
<protein>
    <submittedName>
        <fullName evidence="6">ABC transporter ATP-binding protein</fullName>
    </submittedName>
</protein>
<dbReference type="InterPro" id="IPR003593">
    <property type="entry name" value="AAA+_ATPase"/>
</dbReference>
<dbReference type="AlphaFoldDB" id="A0A537LTI2"/>
<name>A0A537LTI2_9BACT</name>
<evidence type="ECO:0000256" key="3">
    <source>
        <dbReference type="ARBA" id="ARBA00022840"/>
    </source>
</evidence>
<dbReference type="GO" id="GO:0005886">
    <property type="term" value="C:plasma membrane"/>
    <property type="evidence" value="ECO:0007669"/>
    <property type="project" value="TreeGrafter"/>
</dbReference>
<reference evidence="7 8" key="1">
    <citation type="journal article" date="2019" name="Nat. Microbiol.">
        <title>Mediterranean grassland soil C-N compound turnover is dependent on rainfall and depth, and is mediated by genomically divergent microorganisms.</title>
        <authorList>
            <person name="Diamond S."/>
            <person name="Andeer P.F."/>
            <person name="Li Z."/>
            <person name="Crits-Christoph A."/>
            <person name="Burstein D."/>
            <person name="Anantharaman K."/>
            <person name="Lane K.R."/>
            <person name="Thomas B.C."/>
            <person name="Pan C."/>
            <person name="Northen T.R."/>
            <person name="Banfield J.F."/>
        </authorList>
    </citation>
    <scope>NUCLEOTIDE SEQUENCE [LARGE SCALE GENOMIC DNA]</scope>
    <source>
        <strain evidence="6">NP_1</strain>
        <strain evidence="5">NP_2</strain>
    </source>
</reference>
<evidence type="ECO:0000313" key="6">
    <source>
        <dbReference type="EMBL" id="TMJ11338.1"/>
    </source>
</evidence>
<dbReference type="EMBL" id="VBAJ01000278">
    <property type="protein sequence ID" value="TMJ03817.1"/>
    <property type="molecule type" value="Genomic_DNA"/>
</dbReference>
<gene>
    <name evidence="6" type="ORF">E6G98_05185</name>
    <name evidence="5" type="ORF">E6G99_11215</name>
</gene>
<dbReference type="Pfam" id="PF12399">
    <property type="entry name" value="BCA_ABC_TP_C"/>
    <property type="match status" value="1"/>
</dbReference>
<dbReference type="FunFam" id="3.40.50.300:FF:000421">
    <property type="entry name" value="Branched-chain amino acid ABC transporter ATP-binding protein"/>
    <property type="match status" value="1"/>
</dbReference>
<feature type="domain" description="ABC transporter" evidence="4">
    <location>
        <begin position="8"/>
        <end position="256"/>
    </location>
</feature>
<dbReference type="InterPro" id="IPR032823">
    <property type="entry name" value="BCA_ABC_TP_C"/>
</dbReference>
<evidence type="ECO:0000313" key="7">
    <source>
        <dbReference type="Proteomes" id="UP000315217"/>
    </source>
</evidence>
<sequence length="264" mass="28957">MRPVEPVLSVDDLRLSFQGIQAIAGVSLTLASREILGIIGPNGAGKTSVLNCINGFYRPQRGRVVFGGRDITRLPPHRRAALGIARTFQNIALYPGMSVLNNIMTGRVIRMRSGVLACGVYAGHASREHVAHRQVVEEIIDFLEIEDVRRHLVADLPYGIQKKVELGRALAMDPQVLILDEPMAGMSADEKADMARYILELKDVRSLPMILIEHDMGVVMDLCDRLIVMDYGKKIAEGPPGAIQRHPEVIRAYIGEAAEGPAAH</sequence>
<dbReference type="InterPro" id="IPR027417">
    <property type="entry name" value="P-loop_NTPase"/>
</dbReference>
<proteinExistence type="predicted"/>
<dbReference type="CDD" id="cd03219">
    <property type="entry name" value="ABC_Mj1267_LivG_branched"/>
    <property type="match status" value="1"/>
</dbReference>
<dbReference type="PROSITE" id="PS50893">
    <property type="entry name" value="ABC_TRANSPORTER_2"/>
    <property type="match status" value="1"/>
</dbReference>
<dbReference type="Proteomes" id="UP000318661">
    <property type="component" value="Unassembled WGS sequence"/>
</dbReference>
<evidence type="ECO:0000259" key="4">
    <source>
        <dbReference type="PROSITE" id="PS50893"/>
    </source>
</evidence>
<dbReference type="PANTHER" id="PTHR45772">
    <property type="entry name" value="CONSERVED COMPONENT OF ABC TRANSPORTER FOR NATURAL AMINO ACIDS-RELATED"/>
    <property type="match status" value="1"/>
</dbReference>
<keyword evidence="2" id="KW-0547">Nucleotide-binding</keyword>
<evidence type="ECO:0000256" key="1">
    <source>
        <dbReference type="ARBA" id="ARBA00022448"/>
    </source>
</evidence>
<dbReference type="EMBL" id="VBAI01000071">
    <property type="protein sequence ID" value="TMJ11338.1"/>
    <property type="molecule type" value="Genomic_DNA"/>
</dbReference>
<accession>A0A537LTI2</accession>
<dbReference type="GO" id="GO:0016887">
    <property type="term" value="F:ATP hydrolysis activity"/>
    <property type="evidence" value="ECO:0007669"/>
    <property type="project" value="InterPro"/>
</dbReference>
<dbReference type="SUPFAM" id="SSF52540">
    <property type="entry name" value="P-loop containing nucleoside triphosphate hydrolases"/>
    <property type="match status" value="1"/>
</dbReference>
<dbReference type="InterPro" id="IPR003439">
    <property type="entry name" value="ABC_transporter-like_ATP-bd"/>
</dbReference>
<dbReference type="Gene3D" id="3.40.50.300">
    <property type="entry name" value="P-loop containing nucleotide triphosphate hydrolases"/>
    <property type="match status" value="1"/>
</dbReference>
<evidence type="ECO:0000256" key="2">
    <source>
        <dbReference type="ARBA" id="ARBA00022741"/>
    </source>
</evidence>
<dbReference type="PANTHER" id="PTHR45772:SF1">
    <property type="entry name" value="ABC TRANSPORTER ATP-BINDING PROTEIN"/>
    <property type="match status" value="1"/>
</dbReference>